<gene>
    <name evidence="3" type="primary">dgt</name>
    <name evidence="3" type="ORF">OO013_12880</name>
</gene>
<dbReference type="RefSeq" id="WP_266057256.1">
    <property type="nucleotide sequence ID" value="NZ_JAPFQN010000006.1"/>
</dbReference>
<dbReference type="InterPro" id="IPR006674">
    <property type="entry name" value="HD_domain"/>
</dbReference>
<dbReference type="SUPFAM" id="SSF109604">
    <property type="entry name" value="HD-domain/PDEase-like"/>
    <property type="match status" value="1"/>
</dbReference>
<dbReference type="Gene3D" id="1.10.3550.10">
    <property type="entry name" value="eoxyguanosinetriphosphate triphosphohydrolase domain-like"/>
    <property type="match status" value="1"/>
</dbReference>
<name>A0ABT3RSK3_9BACT</name>
<evidence type="ECO:0000313" key="4">
    <source>
        <dbReference type="Proteomes" id="UP001209885"/>
    </source>
</evidence>
<feature type="domain" description="HD/PDEase" evidence="2">
    <location>
        <begin position="55"/>
        <end position="257"/>
    </location>
</feature>
<dbReference type="Gene3D" id="1.10.3210.10">
    <property type="entry name" value="Hypothetical protein af1432"/>
    <property type="match status" value="1"/>
</dbReference>
<evidence type="ECO:0000313" key="3">
    <source>
        <dbReference type="EMBL" id="MCX2744770.1"/>
    </source>
</evidence>
<dbReference type="PANTHER" id="PTHR11373">
    <property type="entry name" value="DEOXYNUCLEOSIDE TRIPHOSPHATE TRIPHOSPHOHYDROLASE"/>
    <property type="match status" value="1"/>
</dbReference>
<keyword evidence="4" id="KW-1185">Reference proteome</keyword>
<dbReference type="Proteomes" id="UP001209885">
    <property type="component" value="Unassembled WGS sequence"/>
</dbReference>
<dbReference type="EMBL" id="JAPFQN010000006">
    <property type="protein sequence ID" value="MCX2744770.1"/>
    <property type="molecule type" value="Genomic_DNA"/>
</dbReference>
<dbReference type="NCBIfam" id="TIGR01353">
    <property type="entry name" value="dGTP_triPase"/>
    <property type="match status" value="1"/>
</dbReference>
<accession>A0ABT3RSK3</accession>
<dbReference type="InterPro" id="IPR027432">
    <property type="entry name" value="dGTP_triphosphohydrolase_C"/>
</dbReference>
<dbReference type="InterPro" id="IPR006261">
    <property type="entry name" value="dGTPase"/>
</dbReference>
<dbReference type="Pfam" id="PF01966">
    <property type="entry name" value="HD"/>
    <property type="match status" value="1"/>
</dbReference>
<keyword evidence="1" id="KW-0378">Hydrolase</keyword>
<dbReference type="InterPro" id="IPR050135">
    <property type="entry name" value="dGTPase-like"/>
</dbReference>
<dbReference type="InterPro" id="IPR003607">
    <property type="entry name" value="HD/PDEase_dom"/>
</dbReference>
<dbReference type="CDD" id="cd00077">
    <property type="entry name" value="HDc"/>
    <property type="match status" value="1"/>
</dbReference>
<evidence type="ECO:0000256" key="1">
    <source>
        <dbReference type="ARBA" id="ARBA00022801"/>
    </source>
</evidence>
<dbReference type="PANTHER" id="PTHR11373:SF32">
    <property type="entry name" value="DEOXYGUANOSINETRIPHOSPHATE TRIPHOSPHOHYDROLASE"/>
    <property type="match status" value="1"/>
</dbReference>
<evidence type="ECO:0000259" key="2">
    <source>
        <dbReference type="SMART" id="SM00471"/>
    </source>
</evidence>
<sequence length="448" mass="50465">MGNWIKLFGLDDNADSDGHHIRSRFERDYDRIIFSQPFRRLQDKTQVHPLPESNFVHTRLTHSLEVSSVARSLGRKAGEMLCETSDDIKSAGLTPFDFSTVTAAAGLCHDIGNPPFGHSGEDAISEYFKTGRGQKFKKHCSEEEWQELISFEGNAQGFRLAKNKSLGIMLSDAVLGAFTKYPCSALGMDRKTGAKSRKKYGYFSSEEKQFQELAGNLGLIKVDTPKGMAWKRHPLAFLVEAADDICYHIIDLEDACRLEIISFEQTKKFLVEIIKDKFNEKKFNSLSTREEKLAILRALAINTLVDQAGSIFVESEKQILSGDFDQSIFNLLPSKDVLNEIQQVSVKEIYQNIQVVETEVAGFEVVDGLLNKFIEAGFRMVFDNENRSGADKRLIQMLPELNRLNVLEAKNVYSLIREIIDMVSGLSDSHAVSIYRKITGQTIPGMRN</sequence>
<protein>
    <submittedName>
        <fullName evidence="3">DNTP triphosphohydrolase</fullName>
    </submittedName>
</protein>
<dbReference type="Gene3D" id="1.10.3410.10">
    <property type="entry name" value="putative deoxyguanosinetriphosphate triphosphohydrolase like domain"/>
    <property type="match status" value="1"/>
</dbReference>
<reference evidence="3 4" key="1">
    <citation type="submission" date="2022-11" db="EMBL/GenBank/DDBJ databases">
        <title>The characterization of three novel Bacteroidetes species and genomic analysis of their roles in tidal elemental geochemical cycles.</title>
        <authorList>
            <person name="Ma K."/>
        </authorList>
    </citation>
    <scope>NUCLEOTIDE SEQUENCE [LARGE SCALE GENOMIC DNA]</scope>
    <source>
        <strain evidence="3 4">M17</strain>
    </source>
</reference>
<dbReference type="InterPro" id="IPR023293">
    <property type="entry name" value="dGTP_triP_hydro_central_sf"/>
</dbReference>
<comment type="caution">
    <text evidence="3">The sequence shown here is derived from an EMBL/GenBank/DDBJ whole genome shotgun (WGS) entry which is preliminary data.</text>
</comment>
<proteinExistence type="predicted"/>
<organism evidence="3 4">
    <name type="scientific">Mangrovivirga halotolerans</name>
    <dbReference type="NCBI Taxonomy" id="2993936"/>
    <lineage>
        <taxon>Bacteria</taxon>
        <taxon>Pseudomonadati</taxon>
        <taxon>Bacteroidota</taxon>
        <taxon>Cytophagia</taxon>
        <taxon>Cytophagales</taxon>
        <taxon>Mangrovivirgaceae</taxon>
        <taxon>Mangrovivirga</taxon>
    </lineage>
</organism>
<dbReference type="SMART" id="SM00471">
    <property type="entry name" value="HDc"/>
    <property type="match status" value="1"/>
</dbReference>